<name>A4RTY9_OSTLU</name>
<dbReference type="CDD" id="cd07029">
    <property type="entry name" value="RNAP_I_III_AC19"/>
    <property type="match status" value="1"/>
</dbReference>
<evidence type="ECO:0000313" key="7">
    <source>
        <dbReference type="EMBL" id="ABO95162.1"/>
    </source>
</evidence>
<organism evidence="7 8">
    <name type="scientific">Ostreococcus lucimarinus (strain CCE9901)</name>
    <dbReference type="NCBI Taxonomy" id="436017"/>
    <lineage>
        <taxon>Eukaryota</taxon>
        <taxon>Viridiplantae</taxon>
        <taxon>Chlorophyta</taxon>
        <taxon>Mamiellophyceae</taxon>
        <taxon>Mamiellales</taxon>
        <taxon>Bathycoccaceae</taxon>
        <taxon>Ostreococcus</taxon>
    </lineage>
</organism>
<evidence type="ECO:0000259" key="6">
    <source>
        <dbReference type="Pfam" id="PF13656"/>
    </source>
</evidence>
<dbReference type="GeneID" id="5000875"/>
<evidence type="ECO:0000313" key="8">
    <source>
        <dbReference type="Proteomes" id="UP000001568"/>
    </source>
</evidence>
<sequence length="100" mass="10886">MTAPRRAATSNEATFTLAGEDHTLANALRHALNGNADVALCGYSVPHPMKREARVRVQTTGANGTTAQGAMRDALLDVISVCDRVREAYEDAERAFERER</sequence>
<keyword evidence="2" id="KW-0240">DNA-directed RNA polymerase</keyword>
<dbReference type="AlphaFoldDB" id="A4RTY9"/>
<dbReference type="GO" id="GO:0005666">
    <property type="term" value="C:RNA polymerase III complex"/>
    <property type="evidence" value="ECO:0007669"/>
    <property type="project" value="TreeGrafter"/>
</dbReference>
<keyword evidence="8" id="KW-1185">Reference proteome</keyword>
<dbReference type="InterPro" id="IPR033898">
    <property type="entry name" value="RNAP_AC19"/>
</dbReference>
<reference evidence="7 8" key="1">
    <citation type="journal article" date="2007" name="Proc. Natl. Acad. Sci. U.S.A.">
        <title>The tiny eukaryote Ostreococcus provides genomic insights into the paradox of plankton speciation.</title>
        <authorList>
            <person name="Palenik B."/>
            <person name="Grimwood J."/>
            <person name="Aerts A."/>
            <person name="Rouze P."/>
            <person name="Salamov A."/>
            <person name="Putnam N."/>
            <person name="Dupont C."/>
            <person name="Jorgensen R."/>
            <person name="Derelle E."/>
            <person name="Rombauts S."/>
            <person name="Zhou K."/>
            <person name="Otillar R."/>
            <person name="Merchant S.S."/>
            <person name="Podell S."/>
            <person name="Gaasterland T."/>
            <person name="Napoli C."/>
            <person name="Gendler K."/>
            <person name="Manuell A."/>
            <person name="Tai V."/>
            <person name="Vallon O."/>
            <person name="Piganeau G."/>
            <person name="Jancek S."/>
            <person name="Heijde M."/>
            <person name="Jabbari K."/>
            <person name="Bowler C."/>
            <person name="Lohr M."/>
            <person name="Robbens S."/>
            <person name="Werner G."/>
            <person name="Dubchak I."/>
            <person name="Pazour G.J."/>
            <person name="Ren Q."/>
            <person name="Paulsen I."/>
            <person name="Delwiche C."/>
            <person name="Schmutz J."/>
            <person name="Rokhsar D."/>
            <person name="Van de Peer Y."/>
            <person name="Moreau H."/>
            <person name="Grigoriev I.V."/>
        </authorList>
    </citation>
    <scope>NUCLEOTIDE SEQUENCE [LARGE SCALE GENOMIC DNA]</scope>
    <source>
        <strain evidence="7 8">CCE9901</strain>
    </source>
</reference>
<comment type="similarity">
    <text evidence="5">Belongs to the archaeal Rpo11/eukaryotic RPB11/RPC19 RNA polymerase subunit family.</text>
</comment>
<dbReference type="PROSITE" id="PS01154">
    <property type="entry name" value="RNA_POL_L_13KD"/>
    <property type="match status" value="1"/>
</dbReference>
<dbReference type="HOGENOM" id="CLU_090381_4_2_1"/>
<dbReference type="EMBL" id="CP000583">
    <property type="protein sequence ID" value="ABO95162.1"/>
    <property type="molecule type" value="Genomic_DNA"/>
</dbReference>
<dbReference type="Gene3D" id="3.30.1360.10">
    <property type="entry name" value="RNA polymerase, RBP11-like subunit"/>
    <property type="match status" value="1"/>
</dbReference>
<dbReference type="InterPro" id="IPR036603">
    <property type="entry name" value="RBP11-like"/>
</dbReference>
<evidence type="ECO:0000256" key="4">
    <source>
        <dbReference type="ARBA" id="ARBA00023242"/>
    </source>
</evidence>
<comment type="subcellular location">
    <subcellularLocation>
        <location evidence="1">Nucleus</location>
    </subcellularLocation>
</comment>
<evidence type="ECO:0000256" key="3">
    <source>
        <dbReference type="ARBA" id="ARBA00023163"/>
    </source>
</evidence>
<feature type="domain" description="DNA-directed RNA polymerase RBP11-like dimerisation" evidence="6">
    <location>
        <begin position="12"/>
        <end position="87"/>
    </location>
</feature>
<dbReference type="Proteomes" id="UP000001568">
    <property type="component" value="Chromosome 3"/>
</dbReference>
<accession>A4RTY9</accession>
<dbReference type="SUPFAM" id="SSF55257">
    <property type="entry name" value="RBP11-like subunits of RNA polymerase"/>
    <property type="match status" value="1"/>
</dbReference>
<dbReference type="InterPro" id="IPR008193">
    <property type="entry name" value="RNA_pol_Rpb11_13-16kDa_CS"/>
</dbReference>
<dbReference type="GO" id="GO:0005736">
    <property type="term" value="C:RNA polymerase I complex"/>
    <property type="evidence" value="ECO:0007669"/>
    <property type="project" value="TreeGrafter"/>
</dbReference>
<proteinExistence type="inferred from homology"/>
<dbReference type="OMA" id="MRIQMYD"/>
<dbReference type="eggNOG" id="KOG3438">
    <property type="taxonomic scope" value="Eukaryota"/>
</dbReference>
<dbReference type="RefSeq" id="XP_001416869.1">
    <property type="nucleotide sequence ID" value="XM_001416832.1"/>
</dbReference>
<evidence type="ECO:0000256" key="2">
    <source>
        <dbReference type="ARBA" id="ARBA00022478"/>
    </source>
</evidence>
<dbReference type="GO" id="GO:0006383">
    <property type="term" value="P:transcription by RNA polymerase III"/>
    <property type="evidence" value="ECO:0007669"/>
    <property type="project" value="TreeGrafter"/>
</dbReference>
<dbReference type="PANTHER" id="PTHR13946:SF28">
    <property type="entry name" value="DNA-DIRECTED RNA POLYMERASES I AND III SUBUNIT RPAC2"/>
    <property type="match status" value="1"/>
</dbReference>
<dbReference type="Gramene" id="ABO95162">
    <property type="protein sequence ID" value="ABO95162"/>
    <property type="gene ID" value="OSTLU_30435"/>
</dbReference>
<evidence type="ECO:0000256" key="5">
    <source>
        <dbReference type="ARBA" id="ARBA00025751"/>
    </source>
</evidence>
<dbReference type="GO" id="GO:0046983">
    <property type="term" value="F:protein dimerization activity"/>
    <property type="evidence" value="ECO:0007669"/>
    <property type="project" value="InterPro"/>
</dbReference>
<dbReference type="PANTHER" id="PTHR13946">
    <property type="entry name" value="DNA-DIRECTED RNA POLYMERASE I,II,III"/>
    <property type="match status" value="1"/>
</dbReference>
<evidence type="ECO:0000256" key="1">
    <source>
        <dbReference type="ARBA" id="ARBA00004123"/>
    </source>
</evidence>
<dbReference type="KEGG" id="olu:OSTLU_30435"/>
<dbReference type="InterPro" id="IPR022905">
    <property type="entry name" value="Rpo11-like"/>
</dbReference>
<dbReference type="GO" id="GO:0006362">
    <property type="term" value="P:transcription elongation by RNA polymerase I"/>
    <property type="evidence" value="ECO:0007669"/>
    <property type="project" value="TreeGrafter"/>
</dbReference>
<protein>
    <recommendedName>
        <fullName evidence="6">DNA-directed RNA polymerase RBP11-like dimerisation domain-containing protein</fullName>
    </recommendedName>
</protein>
<gene>
    <name evidence="7" type="ORF">OSTLU_30435</name>
</gene>
<dbReference type="STRING" id="436017.A4RTY9"/>
<dbReference type="OrthoDB" id="510325at2759"/>
<dbReference type="Pfam" id="PF13656">
    <property type="entry name" value="RNA_pol_L_2"/>
    <property type="match status" value="1"/>
</dbReference>
<dbReference type="HAMAP" id="MF_00261">
    <property type="entry name" value="RNApol_arch_Rpo11"/>
    <property type="match status" value="1"/>
</dbReference>
<keyword evidence="3" id="KW-0804">Transcription</keyword>
<dbReference type="GO" id="GO:0003677">
    <property type="term" value="F:DNA binding"/>
    <property type="evidence" value="ECO:0007669"/>
    <property type="project" value="InterPro"/>
</dbReference>
<dbReference type="InterPro" id="IPR009025">
    <property type="entry name" value="RBP11-like_dimer"/>
</dbReference>
<keyword evidence="4" id="KW-0539">Nucleus</keyword>
<dbReference type="GO" id="GO:0003899">
    <property type="term" value="F:DNA-directed RNA polymerase activity"/>
    <property type="evidence" value="ECO:0007669"/>
    <property type="project" value="InterPro"/>
</dbReference>